<protein>
    <submittedName>
        <fullName evidence="3">Uncharacterized protein</fullName>
    </submittedName>
</protein>
<feature type="transmembrane region" description="Helical" evidence="1">
    <location>
        <begin position="372"/>
        <end position="391"/>
    </location>
</feature>
<keyword evidence="1" id="KW-1133">Transmembrane helix</keyword>
<gene>
    <name evidence="3" type="ORF">ECRASSUSDP1_LOCUS13580</name>
</gene>
<dbReference type="EMBL" id="CAMPGE010013522">
    <property type="protein sequence ID" value="CAI2372252.1"/>
    <property type="molecule type" value="Genomic_DNA"/>
</dbReference>
<sequence>MRISIFTVLTSIIGVLYAQTCQEIQCSDIDLTDNSNINVGDECLKSFSGSSTVLSSCNTYDKQYCHMTATSPMAGVCKSNATRFEFYPVEIALPGERCDPQRALYECGYGYRSCSAFRCLGFLENERCARHEDCNPGLFCDTTLNTCQKIKDLDNQCQQSQDCGRTATCIFLNSADANGKCTEYYTVPQGTSIYAKTEEDTFVCEDGYGSLTTVTGEYEYKIGTDFVAGSYECGKAILSEKAGEECKTSFDCYSSDGSVFAKCDCSSGSNSKICGILPGNEEWKDYFSSVKKYYKATKNCHGAQTFEGVCGESELNDKKQCKKAMAKNYIQYTEASECVKLYSNKYLFPEVNEVEEWCNTKRKYTLLGINSGYGPSISVLVLTMLTAFLSFSL</sequence>
<proteinExistence type="predicted"/>
<name>A0AAD1XGV2_EUPCR</name>
<comment type="caution">
    <text evidence="3">The sequence shown here is derived from an EMBL/GenBank/DDBJ whole genome shotgun (WGS) entry which is preliminary data.</text>
</comment>
<evidence type="ECO:0000313" key="3">
    <source>
        <dbReference type="EMBL" id="CAI2372252.1"/>
    </source>
</evidence>
<feature type="chain" id="PRO_5041927993" evidence="2">
    <location>
        <begin position="19"/>
        <end position="393"/>
    </location>
</feature>
<dbReference type="AlphaFoldDB" id="A0AAD1XGV2"/>
<keyword evidence="4" id="KW-1185">Reference proteome</keyword>
<feature type="signal peptide" evidence="2">
    <location>
        <begin position="1"/>
        <end position="18"/>
    </location>
</feature>
<evidence type="ECO:0000256" key="2">
    <source>
        <dbReference type="SAM" id="SignalP"/>
    </source>
</evidence>
<organism evidence="3 4">
    <name type="scientific">Euplotes crassus</name>
    <dbReference type="NCBI Taxonomy" id="5936"/>
    <lineage>
        <taxon>Eukaryota</taxon>
        <taxon>Sar</taxon>
        <taxon>Alveolata</taxon>
        <taxon>Ciliophora</taxon>
        <taxon>Intramacronucleata</taxon>
        <taxon>Spirotrichea</taxon>
        <taxon>Hypotrichia</taxon>
        <taxon>Euplotida</taxon>
        <taxon>Euplotidae</taxon>
        <taxon>Moneuplotes</taxon>
    </lineage>
</organism>
<reference evidence="3" key="1">
    <citation type="submission" date="2023-07" db="EMBL/GenBank/DDBJ databases">
        <authorList>
            <consortium name="AG Swart"/>
            <person name="Singh M."/>
            <person name="Singh A."/>
            <person name="Seah K."/>
            <person name="Emmerich C."/>
        </authorList>
    </citation>
    <scope>NUCLEOTIDE SEQUENCE</scope>
    <source>
        <strain evidence="3">DP1</strain>
    </source>
</reference>
<keyword evidence="2" id="KW-0732">Signal</keyword>
<evidence type="ECO:0000313" key="4">
    <source>
        <dbReference type="Proteomes" id="UP001295684"/>
    </source>
</evidence>
<dbReference type="Proteomes" id="UP001295684">
    <property type="component" value="Unassembled WGS sequence"/>
</dbReference>
<keyword evidence="1" id="KW-0472">Membrane</keyword>
<evidence type="ECO:0000256" key="1">
    <source>
        <dbReference type="SAM" id="Phobius"/>
    </source>
</evidence>
<accession>A0AAD1XGV2</accession>
<keyword evidence="1" id="KW-0812">Transmembrane</keyword>